<dbReference type="Proteomes" id="UP000006591">
    <property type="component" value="Chromosome 9"/>
</dbReference>
<reference evidence="2" key="2">
    <citation type="submission" date="2018-04" db="EMBL/GenBank/DDBJ databases">
        <title>OnivRS2 (Oryza nivara Reference Sequence Version 2).</title>
        <authorList>
            <person name="Zhang J."/>
            <person name="Kudrna D."/>
            <person name="Lee S."/>
            <person name="Talag J."/>
            <person name="Rajasekar S."/>
            <person name="Welchert J."/>
            <person name="Hsing Y.-I."/>
            <person name="Wing R.A."/>
        </authorList>
    </citation>
    <scope>NUCLEOTIDE SEQUENCE [LARGE SCALE GENOMIC DNA]</scope>
    <source>
        <strain evidence="2">SL10</strain>
    </source>
</reference>
<keyword evidence="1" id="KW-1133">Transmembrane helix</keyword>
<dbReference type="AlphaFoldDB" id="A0A0E0IM39"/>
<accession>A0A0E0IM39</accession>
<evidence type="ECO:0000313" key="3">
    <source>
        <dbReference type="Proteomes" id="UP000006591"/>
    </source>
</evidence>
<dbReference type="EnsemblPlants" id="ONIVA09G16780.3">
    <property type="protein sequence ID" value="ONIVA09G16780.3"/>
    <property type="gene ID" value="ONIVA09G16780"/>
</dbReference>
<reference evidence="2" key="1">
    <citation type="submission" date="2015-04" db="UniProtKB">
        <authorList>
            <consortium name="EnsemblPlants"/>
        </authorList>
    </citation>
    <scope>IDENTIFICATION</scope>
    <source>
        <strain evidence="2">SL10</strain>
    </source>
</reference>
<sequence>MGGGGGGGGGGGAAWLAWLLVVVAAIAAVGHGGGVQPLSRVAIHRARVALDASAAVRASPSLLGAQYPPNIRTR</sequence>
<keyword evidence="3" id="KW-1185">Reference proteome</keyword>
<name>A0A0E0IM39_ORYNI</name>
<keyword evidence="1" id="KW-0472">Membrane</keyword>
<organism evidence="2">
    <name type="scientific">Oryza nivara</name>
    <name type="common">Indian wild rice</name>
    <name type="synonym">Oryza sativa f. spontanea</name>
    <dbReference type="NCBI Taxonomy" id="4536"/>
    <lineage>
        <taxon>Eukaryota</taxon>
        <taxon>Viridiplantae</taxon>
        <taxon>Streptophyta</taxon>
        <taxon>Embryophyta</taxon>
        <taxon>Tracheophyta</taxon>
        <taxon>Spermatophyta</taxon>
        <taxon>Magnoliopsida</taxon>
        <taxon>Liliopsida</taxon>
        <taxon>Poales</taxon>
        <taxon>Poaceae</taxon>
        <taxon>BOP clade</taxon>
        <taxon>Oryzoideae</taxon>
        <taxon>Oryzeae</taxon>
        <taxon>Oryzinae</taxon>
        <taxon>Oryza</taxon>
    </lineage>
</organism>
<protein>
    <submittedName>
        <fullName evidence="2">Purple acid phosphatase</fullName>
    </submittedName>
</protein>
<dbReference type="Gramene" id="ONIVA09G16780.3">
    <property type="protein sequence ID" value="ONIVA09G16780.3"/>
    <property type="gene ID" value="ONIVA09G16780"/>
</dbReference>
<evidence type="ECO:0000256" key="1">
    <source>
        <dbReference type="SAM" id="Phobius"/>
    </source>
</evidence>
<dbReference type="HOGENOM" id="CLU_194070_0_0_1"/>
<evidence type="ECO:0000313" key="2">
    <source>
        <dbReference type="EnsemblPlants" id="ONIVA09G16780.3"/>
    </source>
</evidence>
<keyword evidence="1" id="KW-0812">Transmembrane</keyword>
<proteinExistence type="predicted"/>
<feature type="transmembrane region" description="Helical" evidence="1">
    <location>
        <begin position="12"/>
        <end position="30"/>
    </location>
</feature>